<keyword evidence="14" id="KW-1185">Reference proteome</keyword>
<dbReference type="OrthoDB" id="46868at2759"/>
<dbReference type="AlphaFoldDB" id="A0A812EJD8"/>
<organism evidence="13 14">
    <name type="scientific">Acanthosepion pharaonis</name>
    <name type="common">Pharaoh cuttlefish</name>
    <name type="synonym">Sepia pharaonis</name>
    <dbReference type="NCBI Taxonomy" id="158019"/>
    <lineage>
        <taxon>Eukaryota</taxon>
        <taxon>Metazoa</taxon>
        <taxon>Spiralia</taxon>
        <taxon>Lophotrochozoa</taxon>
        <taxon>Mollusca</taxon>
        <taxon>Cephalopoda</taxon>
        <taxon>Coleoidea</taxon>
        <taxon>Decapodiformes</taxon>
        <taxon>Sepiida</taxon>
        <taxon>Sepiina</taxon>
        <taxon>Sepiidae</taxon>
        <taxon>Acanthosepion</taxon>
    </lineage>
</organism>
<evidence type="ECO:0000256" key="7">
    <source>
        <dbReference type="ARBA" id="ARBA00023054"/>
    </source>
</evidence>
<dbReference type="Pfam" id="PF03908">
    <property type="entry name" value="Sec20"/>
    <property type="match status" value="1"/>
</dbReference>
<evidence type="ECO:0000313" key="13">
    <source>
        <dbReference type="EMBL" id="CAE1325035.1"/>
    </source>
</evidence>
<sequence>MEAEDIHVKLCLQEIVKLDLEVQALIQDIRECGNQSLSDDASNKVTLQDGIYLASSLEDLSHQADDRLAKLRIKIKELDQLSKEEAREANRQIIQKNVNEHQQSLLITVNALRKAKLIAQMTFDRRLREEFFSGSKDVRQRKINNKEILANTASSITENLMSLNRMMSNQVKQSDVTVNTLASSSKTMTETHEEFKSMSGHIYTSKKLLTKYNRRELTDRLLIILALIFFFSTVVYIVKKRVWS</sequence>
<comment type="similarity">
    <text evidence="9">Belongs to the SEC20 family.</text>
</comment>
<keyword evidence="5" id="KW-0931">ER-Golgi transport</keyword>
<evidence type="ECO:0000256" key="5">
    <source>
        <dbReference type="ARBA" id="ARBA00022892"/>
    </source>
</evidence>
<dbReference type="Proteomes" id="UP000597762">
    <property type="component" value="Unassembled WGS sequence"/>
</dbReference>
<dbReference type="CDD" id="cd15865">
    <property type="entry name" value="SNARE_SEC20"/>
    <property type="match status" value="1"/>
</dbReference>
<feature type="coiled-coil region" evidence="10">
    <location>
        <begin position="61"/>
        <end position="88"/>
    </location>
</feature>
<evidence type="ECO:0000256" key="8">
    <source>
        <dbReference type="ARBA" id="ARBA00023136"/>
    </source>
</evidence>
<evidence type="ECO:0000256" key="2">
    <source>
        <dbReference type="ARBA" id="ARBA00022448"/>
    </source>
</evidence>
<dbReference type="InterPro" id="IPR056173">
    <property type="entry name" value="Sec20_C"/>
</dbReference>
<dbReference type="PANTHER" id="PTHR12825">
    <property type="entry name" value="BNIP1-RELATED"/>
    <property type="match status" value="1"/>
</dbReference>
<keyword evidence="7 10" id="KW-0175">Coiled coil</keyword>
<dbReference type="GO" id="GO:0031201">
    <property type="term" value="C:SNARE complex"/>
    <property type="evidence" value="ECO:0007669"/>
    <property type="project" value="TreeGrafter"/>
</dbReference>
<evidence type="ECO:0000256" key="4">
    <source>
        <dbReference type="ARBA" id="ARBA00022824"/>
    </source>
</evidence>
<protein>
    <submittedName>
        <fullName evidence="13">SEC20</fullName>
    </submittedName>
</protein>
<evidence type="ECO:0000256" key="1">
    <source>
        <dbReference type="ARBA" id="ARBA00004163"/>
    </source>
</evidence>
<evidence type="ECO:0000256" key="3">
    <source>
        <dbReference type="ARBA" id="ARBA00022692"/>
    </source>
</evidence>
<dbReference type="PANTHER" id="PTHR12825:SF0">
    <property type="entry name" value="VESICLE TRANSPORT PROTEIN SEC20"/>
    <property type="match status" value="1"/>
</dbReference>
<evidence type="ECO:0000256" key="9">
    <source>
        <dbReference type="ARBA" id="ARBA00037934"/>
    </source>
</evidence>
<dbReference type="GO" id="GO:0005789">
    <property type="term" value="C:endoplasmic reticulum membrane"/>
    <property type="evidence" value="ECO:0007669"/>
    <property type="project" value="UniProtKB-SubCell"/>
</dbReference>
<reference evidence="13" key="1">
    <citation type="submission" date="2021-01" db="EMBL/GenBank/DDBJ databases">
        <authorList>
            <person name="Li R."/>
            <person name="Bekaert M."/>
        </authorList>
    </citation>
    <scope>NUCLEOTIDE SEQUENCE</scope>
    <source>
        <strain evidence="13">Farmed</strain>
    </source>
</reference>
<evidence type="ECO:0000313" key="14">
    <source>
        <dbReference type="Proteomes" id="UP000597762"/>
    </source>
</evidence>
<dbReference type="GO" id="GO:0005484">
    <property type="term" value="F:SNAP receptor activity"/>
    <property type="evidence" value="ECO:0007669"/>
    <property type="project" value="InterPro"/>
</dbReference>
<proteinExistence type="inferred from homology"/>
<comment type="subcellular location">
    <subcellularLocation>
        <location evidence="1">Endoplasmic reticulum membrane</location>
        <topology evidence="1">Single-pass type IV membrane protein</topology>
    </subcellularLocation>
</comment>
<evidence type="ECO:0000256" key="10">
    <source>
        <dbReference type="SAM" id="Coils"/>
    </source>
</evidence>
<comment type="caution">
    <text evidence="13">The sequence shown here is derived from an EMBL/GenBank/DDBJ whole genome shotgun (WGS) entry which is preliminary data.</text>
</comment>
<keyword evidence="8 11" id="KW-0472">Membrane</keyword>
<keyword evidence="3 11" id="KW-0812">Transmembrane</keyword>
<name>A0A812EJD8_ACAPH</name>
<evidence type="ECO:0000256" key="6">
    <source>
        <dbReference type="ARBA" id="ARBA00022989"/>
    </source>
</evidence>
<dbReference type="EMBL" id="CAHIKZ030005437">
    <property type="protein sequence ID" value="CAE1325035.1"/>
    <property type="molecule type" value="Genomic_DNA"/>
</dbReference>
<feature type="transmembrane region" description="Helical" evidence="11">
    <location>
        <begin position="221"/>
        <end position="238"/>
    </location>
</feature>
<gene>
    <name evidence="13" type="ORF">SPHA_74717</name>
</gene>
<evidence type="ECO:0000259" key="12">
    <source>
        <dbReference type="Pfam" id="PF03908"/>
    </source>
</evidence>
<feature type="domain" description="Sec20 C-terminal" evidence="12">
    <location>
        <begin position="152"/>
        <end position="242"/>
    </location>
</feature>
<accession>A0A812EJD8</accession>
<keyword evidence="2" id="KW-0813">Transport</keyword>
<dbReference type="InterPro" id="IPR005606">
    <property type="entry name" value="Sec20"/>
</dbReference>
<evidence type="ECO:0000256" key="11">
    <source>
        <dbReference type="SAM" id="Phobius"/>
    </source>
</evidence>
<keyword evidence="4" id="KW-0256">Endoplasmic reticulum</keyword>
<dbReference type="GO" id="GO:0006890">
    <property type="term" value="P:retrograde vesicle-mediated transport, Golgi to endoplasmic reticulum"/>
    <property type="evidence" value="ECO:0007669"/>
    <property type="project" value="InterPro"/>
</dbReference>
<keyword evidence="6 11" id="KW-1133">Transmembrane helix</keyword>